<dbReference type="InterPro" id="IPR027417">
    <property type="entry name" value="P-loop_NTPase"/>
</dbReference>
<dbReference type="InterPro" id="IPR003593">
    <property type="entry name" value="AAA+_ATPase"/>
</dbReference>
<dbReference type="SUPFAM" id="SSF52540">
    <property type="entry name" value="P-loop containing nucleoside triphosphate hydrolases"/>
    <property type="match status" value="2"/>
</dbReference>
<evidence type="ECO:0000313" key="7">
    <source>
        <dbReference type="EMBL" id="MBM9477953.1"/>
    </source>
</evidence>
<keyword evidence="4 7" id="KW-0067">ATP-binding</keyword>
<evidence type="ECO:0000256" key="2">
    <source>
        <dbReference type="ARBA" id="ARBA00022737"/>
    </source>
</evidence>
<proteinExistence type="predicted"/>
<evidence type="ECO:0000256" key="4">
    <source>
        <dbReference type="ARBA" id="ARBA00022840"/>
    </source>
</evidence>
<dbReference type="Gene3D" id="3.40.50.300">
    <property type="entry name" value="P-loop containing nucleotide triphosphate hydrolases"/>
    <property type="match status" value="2"/>
</dbReference>
<dbReference type="AlphaFoldDB" id="A0A938YRM1"/>
<dbReference type="RefSeq" id="WP_205258076.1">
    <property type="nucleotide sequence ID" value="NZ_BAAAPV010000002.1"/>
</dbReference>
<dbReference type="PANTHER" id="PTHR43790">
    <property type="entry name" value="CARBOHYDRATE TRANSPORT ATP-BINDING PROTEIN MG119-RELATED"/>
    <property type="match status" value="1"/>
</dbReference>
<evidence type="ECO:0000313" key="8">
    <source>
        <dbReference type="Proteomes" id="UP000663801"/>
    </source>
</evidence>
<keyword evidence="8" id="KW-1185">Reference proteome</keyword>
<dbReference type="CDD" id="cd03215">
    <property type="entry name" value="ABC_Carb_Monos_II"/>
    <property type="match status" value="1"/>
</dbReference>
<dbReference type="SMART" id="SM00382">
    <property type="entry name" value="AAA"/>
    <property type="match status" value="2"/>
</dbReference>
<feature type="domain" description="ABC transporter" evidence="6">
    <location>
        <begin position="284"/>
        <end position="528"/>
    </location>
</feature>
<dbReference type="Pfam" id="PF00005">
    <property type="entry name" value="ABC_tran"/>
    <property type="match status" value="2"/>
</dbReference>
<keyword evidence="3" id="KW-0547">Nucleotide-binding</keyword>
<dbReference type="GO" id="GO:0005524">
    <property type="term" value="F:ATP binding"/>
    <property type="evidence" value="ECO:0007669"/>
    <property type="project" value="UniProtKB-KW"/>
</dbReference>
<accession>A0A938YRM1</accession>
<name>A0A938YRM1_9ACTN</name>
<dbReference type="PROSITE" id="PS50893">
    <property type="entry name" value="ABC_TRANSPORTER_2"/>
    <property type="match status" value="2"/>
</dbReference>
<dbReference type="Proteomes" id="UP000663801">
    <property type="component" value="Unassembled WGS sequence"/>
</dbReference>
<evidence type="ECO:0000256" key="3">
    <source>
        <dbReference type="ARBA" id="ARBA00022741"/>
    </source>
</evidence>
<feature type="domain" description="ABC transporter" evidence="6">
    <location>
        <begin position="14"/>
        <end position="250"/>
    </location>
</feature>
<protein>
    <submittedName>
        <fullName evidence="7">Sugar ABC transporter ATP-binding protein</fullName>
    </submittedName>
</protein>
<sequence length="529" mass="56256">MADRTVDDTGQGGLRATGIVKRYAGVPALAGVDLTVRPGEVVGLVGHNGAGKSTLLKCLSGAVRPDEGTIEVDGVPLALTGPAAALAAGISTVYQELSLLPNLTVTQNVFLGDEIRRFGQLSRDRMRRAARELVERFDVQVDVDRRLGDYPVATRQLLEIAIATQRGSRFLLLDEPTTSLEGEQVVRLLDTVGELARTTGIGVLLVDHKLDELYQVADTVVALVDGRVRIAGSARTVDRADVVRAIAGEEAAVHLLQEGRADEGTPTDPAGAPGHVPAPSAASDRPDGTVALQVDHLATAALRDVSLSARPGRVLGLYGLIGSGRTELLRALVGLDTVQGGTVRLDGREFRPRNPAQAARAGLVYLTEERKTDGIVPGLDSATNVVLPILHRFSRLGLLDKRALGRTATEYMDLLHVRGNRAAPVVSLSGGNQQKVLLARALAQRPRVLLLDEPTKGVDIGVKSEIHRLLKDLAHRQGMTVVVVSSEEEEILDVADDVVTFSSGRCDGRTRPAAELSVVDLRQAAWDAA</sequence>
<gene>
    <name evidence="7" type="ORF">JL107_16005</name>
</gene>
<reference evidence="7" key="1">
    <citation type="submission" date="2021-01" db="EMBL/GenBank/DDBJ databases">
        <title>KCTC 19127 draft genome.</title>
        <authorList>
            <person name="An D."/>
        </authorList>
    </citation>
    <scope>NUCLEOTIDE SEQUENCE</scope>
    <source>
        <strain evidence="7">KCTC 19127</strain>
    </source>
</reference>
<dbReference type="InterPro" id="IPR003439">
    <property type="entry name" value="ABC_transporter-like_ATP-bd"/>
</dbReference>
<comment type="caution">
    <text evidence="7">The sequence shown here is derived from an EMBL/GenBank/DDBJ whole genome shotgun (WGS) entry which is preliminary data.</text>
</comment>
<dbReference type="InterPro" id="IPR017871">
    <property type="entry name" value="ABC_transporter-like_CS"/>
</dbReference>
<keyword evidence="2" id="KW-0677">Repeat</keyword>
<dbReference type="GO" id="GO:0016887">
    <property type="term" value="F:ATP hydrolysis activity"/>
    <property type="evidence" value="ECO:0007669"/>
    <property type="project" value="InterPro"/>
</dbReference>
<dbReference type="InterPro" id="IPR050107">
    <property type="entry name" value="ABC_carbohydrate_import_ATPase"/>
</dbReference>
<organism evidence="7 8">
    <name type="scientific">Nakamurella flavida</name>
    <dbReference type="NCBI Taxonomy" id="363630"/>
    <lineage>
        <taxon>Bacteria</taxon>
        <taxon>Bacillati</taxon>
        <taxon>Actinomycetota</taxon>
        <taxon>Actinomycetes</taxon>
        <taxon>Nakamurellales</taxon>
        <taxon>Nakamurellaceae</taxon>
        <taxon>Nakamurella</taxon>
    </lineage>
</organism>
<evidence type="ECO:0000256" key="5">
    <source>
        <dbReference type="SAM" id="MobiDB-lite"/>
    </source>
</evidence>
<evidence type="ECO:0000256" key="1">
    <source>
        <dbReference type="ARBA" id="ARBA00022448"/>
    </source>
</evidence>
<dbReference type="CDD" id="cd03216">
    <property type="entry name" value="ABC_Carb_Monos_I"/>
    <property type="match status" value="1"/>
</dbReference>
<dbReference type="PANTHER" id="PTHR43790:SF9">
    <property type="entry name" value="GALACTOFURANOSE TRANSPORTER ATP-BINDING PROTEIN YTFR"/>
    <property type="match status" value="1"/>
</dbReference>
<keyword evidence="1" id="KW-0813">Transport</keyword>
<dbReference type="EMBL" id="JAERWL010000014">
    <property type="protein sequence ID" value="MBM9477953.1"/>
    <property type="molecule type" value="Genomic_DNA"/>
</dbReference>
<evidence type="ECO:0000259" key="6">
    <source>
        <dbReference type="PROSITE" id="PS50893"/>
    </source>
</evidence>
<feature type="region of interest" description="Disordered" evidence="5">
    <location>
        <begin position="261"/>
        <end position="287"/>
    </location>
</feature>
<dbReference type="PROSITE" id="PS00211">
    <property type="entry name" value="ABC_TRANSPORTER_1"/>
    <property type="match status" value="1"/>
</dbReference>